<evidence type="ECO:0000256" key="3">
    <source>
        <dbReference type="ARBA" id="ARBA00040296"/>
    </source>
</evidence>
<accession>A0AAE0T1S7</accession>
<organism evidence="5 6">
    <name type="scientific">Potamilus streckersoni</name>
    <dbReference type="NCBI Taxonomy" id="2493646"/>
    <lineage>
        <taxon>Eukaryota</taxon>
        <taxon>Metazoa</taxon>
        <taxon>Spiralia</taxon>
        <taxon>Lophotrochozoa</taxon>
        <taxon>Mollusca</taxon>
        <taxon>Bivalvia</taxon>
        <taxon>Autobranchia</taxon>
        <taxon>Heteroconchia</taxon>
        <taxon>Palaeoheterodonta</taxon>
        <taxon>Unionida</taxon>
        <taxon>Unionoidea</taxon>
        <taxon>Unionidae</taxon>
        <taxon>Ambleminae</taxon>
        <taxon>Lampsilini</taxon>
        <taxon>Potamilus</taxon>
    </lineage>
</organism>
<dbReference type="PANTHER" id="PTHR42748:SF7">
    <property type="entry name" value="NMRA LIKE REDOX SENSOR 1-RELATED"/>
    <property type="match status" value="1"/>
</dbReference>
<reference evidence="5" key="3">
    <citation type="submission" date="2023-05" db="EMBL/GenBank/DDBJ databases">
        <authorList>
            <person name="Smith C.H."/>
        </authorList>
    </citation>
    <scope>NUCLEOTIDE SEQUENCE</scope>
    <source>
        <strain evidence="5">CHS0354</strain>
        <tissue evidence="5">Mantle</tissue>
    </source>
</reference>
<keyword evidence="2" id="KW-0521">NADP</keyword>
<feature type="domain" description="NmrA-like" evidence="4">
    <location>
        <begin position="19"/>
        <end position="304"/>
    </location>
</feature>
<reference evidence="5" key="2">
    <citation type="journal article" date="2021" name="Genome Biol. Evol.">
        <title>Developing a high-quality reference genome for a parasitic bivalve with doubly uniparental inheritance (Bivalvia: Unionida).</title>
        <authorList>
            <person name="Smith C.H."/>
        </authorList>
    </citation>
    <scope>NUCLEOTIDE SEQUENCE</scope>
    <source>
        <strain evidence="5">CHS0354</strain>
        <tissue evidence="5">Mantle</tissue>
    </source>
</reference>
<dbReference type="Gene3D" id="3.40.50.720">
    <property type="entry name" value="NAD(P)-binding Rossmann-like Domain"/>
    <property type="match status" value="1"/>
</dbReference>
<dbReference type="EMBL" id="JAEAOA010002159">
    <property type="protein sequence ID" value="KAK3602154.1"/>
    <property type="molecule type" value="Genomic_DNA"/>
</dbReference>
<protein>
    <recommendedName>
        <fullName evidence="3">NmrA-like family domain-containing protein 1</fullName>
    </recommendedName>
</protein>
<dbReference type="GO" id="GO:0005634">
    <property type="term" value="C:nucleus"/>
    <property type="evidence" value="ECO:0007669"/>
    <property type="project" value="TreeGrafter"/>
</dbReference>
<evidence type="ECO:0000259" key="4">
    <source>
        <dbReference type="Pfam" id="PF05368"/>
    </source>
</evidence>
<name>A0AAE0T1S7_9BIVA</name>
<reference evidence="5" key="1">
    <citation type="journal article" date="2021" name="Genome Biol. Evol.">
        <title>A High-Quality Reference Genome for a Parasitic Bivalve with Doubly Uniparental Inheritance (Bivalvia: Unionida).</title>
        <authorList>
            <person name="Smith C.H."/>
        </authorList>
    </citation>
    <scope>NUCLEOTIDE SEQUENCE</scope>
    <source>
        <strain evidence="5">CHS0354</strain>
    </source>
</reference>
<evidence type="ECO:0000313" key="5">
    <source>
        <dbReference type="EMBL" id="KAK3602154.1"/>
    </source>
</evidence>
<dbReference type="AlphaFoldDB" id="A0AAE0T1S7"/>
<evidence type="ECO:0000256" key="1">
    <source>
        <dbReference type="ARBA" id="ARBA00006328"/>
    </source>
</evidence>
<comment type="similarity">
    <text evidence="1">Belongs to the NmrA-type oxidoreductase family.</text>
</comment>
<dbReference type="SUPFAM" id="SSF51735">
    <property type="entry name" value="NAD(P)-binding Rossmann-fold domains"/>
    <property type="match status" value="1"/>
</dbReference>
<dbReference type="PANTHER" id="PTHR42748">
    <property type="entry name" value="NITROGEN METABOLITE REPRESSION PROTEIN NMRA FAMILY MEMBER"/>
    <property type="match status" value="1"/>
</dbReference>
<keyword evidence="6" id="KW-1185">Reference proteome</keyword>
<dbReference type="InterPro" id="IPR008030">
    <property type="entry name" value="NmrA-like"/>
</dbReference>
<gene>
    <name evidence="5" type="ORF">CHS0354_036895</name>
</gene>
<dbReference type="Proteomes" id="UP001195483">
    <property type="component" value="Unassembled WGS sequence"/>
</dbReference>
<sequence>MSTNPTQNITASMPSPGGKKTIVVFGATGTQGGSVVRALLQNPIFAVRAVTRHPDGVAAQELKKLKAEVVNGDMDDEQGLRKILAGAYGCFLVTNYYEHMDMNREIRQGKNVIEACKTAGIKHVIYSGLERTEGSGIDGPVYTFDGKAAVEDYLEASGLSWTSTRIAFYCENFFSYFLPRKTAENKYTVTVPMGKKPIYLMAACDIGHCVTEIFKDPIKYKGKKLNLAGDKLTIDQVCATFTKHLMPKQFQYSAITVEEYAKMTFPGAEEMSNMFHYFQLKSDDLRDVPMTRKLWTKCHTFDSWVQLNKDRFLQSIK</sequence>
<dbReference type="Gene3D" id="3.90.25.10">
    <property type="entry name" value="UDP-galactose 4-epimerase, domain 1"/>
    <property type="match status" value="1"/>
</dbReference>
<dbReference type="Pfam" id="PF05368">
    <property type="entry name" value="NmrA"/>
    <property type="match status" value="1"/>
</dbReference>
<evidence type="ECO:0000313" key="6">
    <source>
        <dbReference type="Proteomes" id="UP001195483"/>
    </source>
</evidence>
<dbReference type="InterPro" id="IPR036291">
    <property type="entry name" value="NAD(P)-bd_dom_sf"/>
</dbReference>
<evidence type="ECO:0000256" key="2">
    <source>
        <dbReference type="ARBA" id="ARBA00022857"/>
    </source>
</evidence>
<dbReference type="InterPro" id="IPR051164">
    <property type="entry name" value="NmrA-like_oxidored"/>
</dbReference>
<dbReference type="CDD" id="cd05251">
    <property type="entry name" value="NmrA_like_SDR_a"/>
    <property type="match status" value="1"/>
</dbReference>
<proteinExistence type="inferred from homology"/>
<comment type="caution">
    <text evidence="5">The sequence shown here is derived from an EMBL/GenBank/DDBJ whole genome shotgun (WGS) entry which is preliminary data.</text>
</comment>